<dbReference type="EMBL" id="CAJRGZ010000015">
    <property type="protein sequence ID" value="CAG5145732.1"/>
    <property type="molecule type" value="Genomic_DNA"/>
</dbReference>
<dbReference type="GO" id="GO:0000400">
    <property type="term" value="F:four-way junction DNA binding"/>
    <property type="evidence" value="ECO:0007669"/>
    <property type="project" value="TreeGrafter"/>
</dbReference>
<dbReference type="GO" id="GO:0000707">
    <property type="term" value="P:meiotic DNA recombinase assembly"/>
    <property type="evidence" value="ECO:0007669"/>
    <property type="project" value="TreeGrafter"/>
</dbReference>
<evidence type="ECO:0000313" key="9">
    <source>
        <dbReference type="Proteomes" id="UP000676310"/>
    </source>
</evidence>
<dbReference type="Pfam" id="PF06745">
    <property type="entry name" value="ATPase"/>
    <property type="match status" value="1"/>
</dbReference>
<dbReference type="GO" id="GO:0005524">
    <property type="term" value="F:ATP binding"/>
    <property type="evidence" value="ECO:0007669"/>
    <property type="project" value="UniProtKB-KW"/>
</dbReference>
<reference evidence="8" key="1">
    <citation type="submission" date="2021-05" db="EMBL/GenBank/DDBJ databases">
        <authorList>
            <person name="Stam R."/>
        </authorList>
    </citation>
    <scope>NUCLEOTIDE SEQUENCE</scope>
    <source>
        <strain evidence="8">CS162</strain>
    </source>
</reference>
<dbReference type="Gene3D" id="3.40.50.300">
    <property type="entry name" value="P-loop containing nucleotide triphosphate hydrolases"/>
    <property type="match status" value="1"/>
</dbReference>
<comment type="caution">
    <text evidence="8">The sequence shown here is derived from an EMBL/GenBank/DDBJ whole genome shotgun (WGS) entry which is preliminary data.</text>
</comment>
<evidence type="ECO:0000256" key="5">
    <source>
        <dbReference type="ARBA" id="ARBA00023204"/>
    </source>
</evidence>
<dbReference type="GO" id="GO:0008821">
    <property type="term" value="F:crossover junction DNA endonuclease activity"/>
    <property type="evidence" value="ECO:0007669"/>
    <property type="project" value="TreeGrafter"/>
</dbReference>
<dbReference type="GO" id="GO:0033065">
    <property type="term" value="C:Rad51C-XRCC3 complex"/>
    <property type="evidence" value="ECO:0007669"/>
    <property type="project" value="TreeGrafter"/>
</dbReference>
<evidence type="ECO:0000256" key="6">
    <source>
        <dbReference type="ARBA" id="ARBA00023242"/>
    </source>
</evidence>
<feature type="domain" description="RecA family profile 1" evidence="7">
    <location>
        <begin position="32"/>
        <end position="226"/>
    </location>
</feature>
<keyword evidence="4" id="KW-0067">ATP-binding</keyword>
<evidence type="ECO:0000256" key="4">
    <source>
        <dbReference type="ARBA" id="ARBA00022840"/>
    </source>
</evidence>
<dbReference type="GO" id="GO:0140664">
    <property type="term" value="F:ATP-dependent DNA damage sensor activity"/>
    <property type="evidence" value="ECO:0007669"/>
    <property type="project" value="InterPro"/>
</dbReference>
<keyword evidence="2" id="KW-0547">Nucleotide-binding</keyword>
<dbReference type="InterPro" id="IPR020588">
    <property type="entry name" value="RecA_ATP-bd"/>
</dbReference>
<dbReference type="GO" id="GO:0033063">
    <property type="term" value="C:Rad51B-Rad51C-Rad51D-XRCC2 complex"/>
    <property type="evidence" value="ECO:0007669"/>
    <property type="project" value="TreeGrafter"/>
</dbReference>
<dbReference type="SUPFAM" id="SSF52540">
    <property type="entry name" value="P-loop containing nucleoside triphosphate hydrolases"/>
    <property type="match status" value="1"/>
</dbReference>
<comment type="subcellular location">
    <subcellularLocation>
        <location evidence="1">Nucleus</location>
    </subcellularLocation>
</comment>
<dbReference type="PANTHER" id="PTHR46239:SF1">
    <property type="entry name" value="DNA REPAIR PROTEIN RAD51 HOMOLOG 3"/>
    <property type="match status" value="1"/>
</dbReference>
<dbReference type="PROSITE" id="PS50162">
    <property type="entry name" value="RECA_2"/>
    <property type="match status" value="1"/>
</dbReference>
<keyword evidence="6" id="KW-0539">Nucleus</keyword>
<dbReference type="GO" id="GO:0005657">
    <property type="term" value="C:replication fork"/>
    <property type="evidence" value="ECO:0007669"/>
    <property type="project" value="TreeGrafter"/>
</dbReference>
<evidence type="ECO:0000259" key="7">
    <source>
        <dbReference type="PROSITE" id="PS50162"/>
    </source>
</evidence>
<dbReference type="PANTHER" id="PTHR46239">
    <property type="entry name" value="DNA REPAIR PROTEIN RAD51 HOMOLOG 3 RAD51C"/>
    <property type="match status" value="1"/>
</dbReference>
<dbReference type="InterPro" id="IPR052093">
    <property type="entry name" value="HR_Repair_Mediator"/>
</dbReference>
<protein>
    <recommendedName>
        <fullName evidence="7">RecA family profile 1 domain-containing protein</fullName>
    </recommendedName>
</protein>
<dbReference type="RefSeq" id="XP_043165293.1">
    <property type="nucleotide sequence ID" value="XM_043309358.1"/>
</dbReference>
<name>A0A8J2HVH2_9PLEO</name>
<evidence type="ECO:0000256" key="3">
    <source>
        <dbReference type="ARBA" id="ARBA00022763"/>
    </source>
</evidence>
<evidence type="ECO:0000256" key="2">
    <source>
        <dbReference type="ARBA" id="ARBA00022741"/>
    </source>
</evidence>
<sequence>MASQQASQLPPSSHRLPTVSASQALQSLHARGARTVSTGITQLDKVLSPPSLPGHDVSGGYMRGKVTEVFGPSGVGKTAFGIQAAVSALREGQRVVWIDAACAPLVKHRVEDILSSRPDAPDVVSDELRSHFHYLPVPTLAHLLALFVHAPAAFPPQNTSLVVVDSLATLVDNAYPRNVDDRMPRNKTDQARWAAGRRYTVINDLIAAFTRFTALHDIALLVTSQTITRIRGASRALLVPAISGIEWENGISTRLVLFRDWLRHGKAKSKVDADRMQKARFAGLVKANGVALTEEGGVGNVVPFTIGHVGLCDMNVATDDITTPLFVPIEDRPPKRSFAEIDEYVAAEPNSDDLYGWIEEDEVATEGLLMDEAPVSEDDAVGPRLDVVAEGHKKKVTRTSTVSAYIRGKLMEISRSDR</sequence>
<dbReference type="GeneID" id="67013130"/>
<keyword evidence="5" id="KW-0234">DNA repair</keyword>
<dbReference type="CDD" id="cd01393">
    <property type="entry name" value="RecA-like"/>
    <property type="match status" value="1"/>
</dbReference>
<keyword evidence="9" id="KW-1185">Reference proteome</keyword>
<evidence type="ECO:0000313" key="8">
    <source>
        <dbReference type="EMBL" id="CAG5145732.1"/>
    </source>
</evidence>
<dbReference type="GO" id="GO:0007131">
    <property type="term" value="P:reciprocal meiotic recombination"/>
    <property type="evidence" value="ECO:0007669"/>
    <property type="project" value="TreeGrafter"/>
</dbReference>
<dbReference type="OrthoDB" id="5957327at2759"/>
<keyword evidence="3" id="KW-0227">DNA damage</keyword>
<dbReference type="InterPro" id="IPR027417">
    <property type="entry name" value="P-loop_NTPase"/>
</dbReference>
<dbReference type="InterPro" id="IPR014774">
    <property type="entry name" value="KaiC-like_dom"/>
</dbReference>
<dbReference type="AlphaFoldDB" id="A0A8J2HVH2"/>
<organism evidence="8 9">
    <name type="scientific">Alternaria atra</name>
    <dbReference type="NCBI Taxonomy" id="119953"/>
    <lineage>
        <taxon>Eukaryota</taxon>
        <taxon>Fungi</taxon>
        <taxon>Dikarya</taxon>
        <taxon>Ascomycota</taxon>
        <taxon>Pezizomycotina</taxon>
        <taxon>Dothideomycetes</taxon>
        <taxon>Pleosporomycetidae</taxon>
        <taxon>Pleosporales</taxon>
        <taxon>Pleosporineae</taxon>
        <taxon>Pleosporaceae</taxon>
        <taxon>Alternaria</taxon>
        <taxon>Alternaria sect. Ulocladioides</taxon>
    </lineage>
</organism>
<dbReference type="Proteomes" id="UP000676310">
    <property type="component" value="Unassembled WGS sequence"/>
</dbReference>
<accession>A0A8J2HVH2</accession>
<evidence type="ECO:0000256" key="1">
    <source>
        <dbReference type="ARBA" id="ARBA00004123"/>
    </source>
</evidence>
<proteinExistence type="predicted"/>
<gene>
    <name evidence="8" type="ORF">ALTATR162_LOCUS1760</name>
</gene>